<accession>A0ACC5R1W3</accession>
<protein>
    <submittedName>
        <fullName evidence="1">B12-binding domain-containing radical SAM protein</fullName>
    </submittedName>
</protein>
<comment type="caution">
    <text evidence="1">The sequence shown here is derived from an EMBL/GenBank/DDBJ whole genome shotgun (WGS) entry which is preliminary data.</text>
</comment>
<name>A0ACC5R1W3_9HYPH</name>
<proteinExistence type="predicted"/>
<keyword evidence="2" id="KW-1185">Reference proteome</keyword>
<organism evidence="1 2">
    <name type="scientific">Taklimakanibacter albus</name>
    <dbReference type="NCBI Taxonomy" id="2800327"/>
    <lineage>
        <taxon>Bacteria</taxon>
        <taxon>Pseudomonadati</taxon>
        <taxon>Pseudomonadota</taxon>
        <taxon>Alphaproteobacteria</taxon>
        <taxon>Hyphomicrobiales</taxon>
        <taxon>Aestuariivirgaceae</taxon>
        <taxon>Taklimakanibacter</taxon>
    </lineage>
</organism>
<gene>
    <name evidence="1" type="ORF">JHL16_09775</name>
</gene>
<evidence type="ECO:0000313" key="1">
    <source>
        <dbReference type="EMBL" id="MBK1866641.1"/>
    </source>
</evidence>
<sequence length="520" mass="59555">MADIVLINPKFEISFWGLEHALPLLGKRANMPVAALPLIAALTPEPHRITLIDENVEAIDFDRCARADIVALTGMIVQRHRMREILTELKRRQAYTVVGGPWISVKEDYFGNLADVIFVGEAEETWPQFLVDWEAGTVQKRYEQAEKTDISKIPLPRLDLLKMNRYAFGSVQFSRGCPFTCEFCDIIVIFGRRPRVKASAQVLAELDQLKAQKLPLVFIVDDNLIGNKKAIKEVLHEVIAWQRRNGYPLMFVTEASIDLADDDELMRLMVEANIGAVFVGIETPNEESLKEAKKLQNLRKGGSLTEKVRRIQDHGMEVWAGMILGFDNDDEHIFAAQERFLREARISTAMVGMLSAIPRTPLYDRLKAAGRLDEDDDPAHGTNVHPVNMSRAALSQGYVRLMAGLYEPKAYFDRVDDLYRDGGIVIDRAWKDYAVTHPWMHRAHEVRLWAESIGLMLRVLAKVPDSGLRQVYRRRFWEFLKARPEPSLLRVYALKCAIHWHMHKFIRRLTTSEKPLVNTY</sequence>
<dbReference type="Proteomes" id="UP000616151">
    <property type="component" value="Unassembled WGS sequence"/>
</dbReference>
<evidence type="ECO:0000313" key="2">
    <source>
        <dbReference type="Proteomes" id="UP000616151"/>
    </source>
</evidence>
<reference evidence="1" key="1">
    <citation type="submission" date="2021-01" db="EMBL/GenBank/DDBJ databases">
        <authorList>
            <person name="Sun Q."/>
        </authorList>
    </citation>
    <scope>NUCLEOTIDE SEQUENCE</scope>
    <source>
        <strain evidence="1">YIM B02566</strain>
    </source>
</reference>
<dbReference type="EMBL" id="JAENHL010000006">
    <property type="protein sequence ID" value="MBK1866641.1"/>
    <property type="molecule type" value="Genomic_DNA"/>
</dbReference>